<evidence type="ECO:0000256" key="1">
    <source>
        <dbReference type="SAM" id="MobiDB-lite"/>
    </source>
</evidence>
<keyword evidence="4" id="KW-1185">Reference proteome</keyword>
<evidence type="ECO:0000313" key="4">
    <source>
        <dbReference type="Proteomes" id="UP000800092"/>
    </source>
</evidence>
<feature type="compositionally biased region" description="Basic and acidic residues" evidence="1">
    <location>
        <begin position="1"/>
        <end position="14"/>
    </location>
</feature>
<dbReference type="PANTHER" id="PTHR37576:SF2">
    <property type="entry name" value="DEFECT AT LOW TEMPERATURE PROTEIN 1"/>
    <property type="match status" value="1"/>
</dbReference>
<keyword evidence="2" id="KW-0812">Transmembrane</keyword>
<dbReference type="OrthoDB" id="5357734at2759"/>
<evidence type="ECO:0000313" key="3">
    <source>
        <dbReference type="EMBL" id="KAF2236927.1"/>
    </source>
</evidence>
<dbReference type="InterPro" id="IPR021514">
    <property type="entry name" value="DUF3176"/>
</dbReference>
<name>A0A6A6HFV3_VIRVR</name>
<feature type="region of interest" description="Disordered" evidence="1">
    <location>
        <begin position="1"/>
        <end position="25"/>
    </location>
</feature>
<organism evidence="3 4">
    <name type="scientific">Viridothelium virens</name>
    <name type="common">Speckled blister lichen</name>
    <name type="synonym">Trypethelium virens</name>
    <dbReference type="NCBI Taxonomy" id="1048519"/>
    <lineage>
        <taxon>Eukaryota</taxon>
        <taxon>Fungi</taxon>
        <taxon>Dikarya</taxon>
        <taxon>Ascomycota</taxon>
        <taxon>Pezizomycotina</taxon>
        <taxon>Dothideomycetes</taxon>
        <taxon>Dothideomycetes incertae sedis</taxon>
        <taxon>Trypetheliales</taxon>
        <taxon>Trypetheliaceae</taxon>
        <taxon>Viridothelium</taxon>
    </lineage>
</organism>
<dbReference type="Pfam" id="PF11374">
    <property type="entry name" value="DUF3176"/>
    <property type="match status" value="1"/>
</dbReference>
<feature type="transmembrane region" description="Helical" evidence="2">
    <location>
        <begin position="84"/>
        <end position="106"/>
    </location>
</feature>
<dbReference type="EMBL" id="ML991782">
    <property type="protein sequence ID" value="KAF2236927.1"/>
    <property type="molecule type" value="Genomic_DNA"/>
</dbReference>
<keyword evidence="2" id="KW-0472">Membrane</keyword>
<accession>A0A6A6HFV3</accession>
<reference evidence="3" key="1">
    <citation type="journal article" date="2020" name="Stud. Mycol.">
        <title>101 Dothideomycetes genomes: a test case for predicting lifestyles and emergence of pathogens.</title>
        <authorList>
            <person name="Haridas S."/>
            <person name="Albert R."/>
            <person name="Binder M."/>
            <person name="Bloem J."/>
            <person name="Labutti K."/>
            <person name="Salamov A."/>
            <person name="Andreopoulos B."/>
            <person name="Baker S."/>
            <person name="Barry K."/>
            <person name="Bills G."/>
            <person name="Bluhm B."/>
            <person name="Cannon C."/>
            <person name="Castanera R."/>
            <person name="Culley D."/>
            <person name="Daum C."/>
            <person name="Ezra D."/>
            <person name="Gonzalez J."/>
            <person name="Henrissat B."/>
            <person name="Kuo A."/>
            <person name="Liang C."/>
            <person name="Lipzen A."/>
            <person name="Lutzoni F."/>
            <person name="Magnuson J."/>
            <person name="Mondo S."/>
            <person name="Nolan M."/>
            <person name="Ohm R."/>
            <person name="Pangilinan J."/>
            <person name="Park H.-J."/>
            <person name="Ramirez L."/>
            <person name="Alfaro M."/>
            <person name="Sun H."/>
            <person name="Tritt A."/>
            <person name="Yoshinaga Y."/>
            <person name="Zwiers L.-H."/>
            <person name="Turgeon B."/>
            <person name="Goodwin S."/>
            <person name="Spatafora J."/>
            <person name="Crous P."/>
            <person name="Grigoriev I."/>
        </authorList>
    </citation>
    <scope>NUCLEOTIDE SEQUENCE</scope>
    <source>
        <strain evidence="3">Tuck. ex Michener</strain>
    </source>
</reference>
<sequence>MDRTCEYSASEDRSIPPMHATDPQQDISIWSSHGEKKDAAEIQHSELADLSASTTTEIKDGIRPTSTPKRLERYKRSFLRKGPLLGLTAILFTLLSIPPSLLILWMSNGREVTSWKIQPTVYLAILTAIGNSAIRLAAIQGAIVVWWSYAMRGTTYLQLYYDWKMSFGAFGAISAGRRTNFIAIASFCAALVVVDGPLLQRASSVSLKVPGTPVELQALLAPEIPAHFTGVMLVNDQNAPVGVPGAAVDFSNDFLSTFRNYTAGVEMSQTISGCPGECLATVQAAALSLVSCNSTSSPINFTTPFSAEEQAAFDDDETVPYNRTAFNIAIYETLDEVGDERIVLYYGATDAAVSKSCVGHYIKNYCQFAPGIAEYDVRISNNTITFVEPPSNPKMLQLANNTRITNETIIQENLRVNANNLKTALGGIAAAGATNFYTFVGLVPSSPGHNPFTTTYDRFAFDMTTNYEAWDNQTDCAPAWKDTTQQILTTLNELMFRTSIYTAATFNESYLKSLIDEGLNVSTTVHGKRIDPVNVFQVNYYYYLAAALIEFLAAFVIFIAFHGWWRLGRDVSFSPLEIAKAFDAPLLRDVESNSSAIEIARRIGERKITYGVLDEDKDGKGRRLGFADAEVVEHASTF</sequence>
<keyword evidence="2" id="KW-1133">Transmembrane helix</keyword>
<dbReference type="PANTHER" id="PTHR37576">
    <property type="entry name" value="DEFECT AT LOW TEMPERATURE PROTEIN 1"/>
    <property type="match status" value="1"/>
</dbReference>
<proteinExistence type="predicted"/>
<dbReference type="AlphaFoldDB" id="A0A6A6HFV3"/>
<protein>
    <submittedName>
        <fullName evidence="3">Uncharacterized protein</fullName>
    </submittedName>
</protein>
<feature type="transmembrane region" description="Helical" evidence="2">
    <location>
        <begin position="121"/>
        <end position="149"/>
    </location>
</feature>
<gene>
    <name evidence="3" type="ORF">EV356DRAFT_530444</name>
</gene>
<dbReference type="Proteomes" id="UP000800092">
    <property type="component" value="Unassembled WGS sequence"/>
</dbReference>
<evidence type="ECO:0000256" key="2">
    <source>
        <dbReference type="SAM" id="Phobius"/>
    </source>
</evidence>
<feature type="transmembrane region" description="Helical" evidence="2">
    <location>
        <begin position="540"/>
        <end position="565"/>
    </location>
</feature>